<dbReference type="PROSITE" id="PS50943">
    <property type="entry name" value="HTH_CROC1"/>
    <property type="match status" value="1"/>
</dbReference>
<evidence type="ECO:0000256" key="3">
    <source>
        <dbReference type="ARBA" id="ARBA00023163"/>
    </source>
</evidence>
<dbReference type="RefSeq" id="WP_153512606.1">
    <property type="nucleotide sequence ID" value="NZ_CP045652.1"/>
</dbReference>
<keyword evidence="3" id="KW-0804">Transcription</keyword>
<dbReference type="PANTHER" id="PTHR30146">
    <property type="entry name" value="LACI-RELATED TRANSCRIPTIONAL REPRESSOR"/>
    <property type="match status" value="1"/>
</dbReference>
<dbReference type="PROSITE" id="PS50932">
    <property type="entry name" value="HTH_LACI_2"/>
    <property type="match status" value="1"/>
</dbReference>
<dbReference type="SUPFAM" id="SSF47413">
    <property type="entry name" value="lambda repressor-like DNA-binding domains"/>
    <property type="match status" value="1"/>
</dbReference>
<dbReference type="KEGG" id="sphe:GFH32_16265"/>
<dbReference type="CDD" id="cd01392">
    <property type="entry name" value="HTH_LacI"/>
    <property type="match status" value="1"/>
</dbReference>
<dbReference type="SMART" id="SM00354">
    <property type="entry name" value="HTH_LACI"/>
    <property type="match status" value="1"/>
</dbReference>
<evidence type="ECO:0000313" key="7">
    <source>
        <dbReference type="Proteomes" id="UP000326921"/>
    </source>
</evidence>
<evidence type="ECO:0000259" key="5">
    <source>
        <dbReference type="PROSITE" id="PS50943"/>
    </source>
</evidence>
<organism evidence="6 7">
    <name type="scientific">Sphingobacterium zhuxiongii</name>
    <dbReference type="NCBI Taxonomy" id="2662364"/>
    <lineage>
        <taxon>Bacteria</taxon>
        <taxon>Pseudomonadati</taxon>
        <taxon>Bacteroidota</taxon>
        <taxon>Sphingobacteriia</taxon>
        <taxon>Sphingobacteriales</taxon>
        <taxon>Sphingobacteriaceae</taxon>
        <taxon>Sphingobacterium</taxon>
    </lineage>
</organism>
<dbReference type="InterPro" id="IPR028082">
    <property type="entry name" value="Peripla_BP_I"/>
</dbReference>
<accession>A0A5Q0QEU2</accession>
<dbReference type="Gene3D" id="1.10.260.40">
    <property type="entry name" value="lambda repressor-like DNA-binding domains"/>
    <property type="match status" value="1"/>
</dbReference>
<name>A0A5Q0QEU2_9SPHI</name>
<evidence type="ECO:0000313" key="6">
    <source>
        <dbReference type="EMBL" id="QGA27779.1"/>
    </source>
</evidence>
<feature type="domain" description="HTH cro/C1-type" evidence="5">
    <location>
        <begin position="3"/>
        <end position="52"/>
    </location>
</feature>
<dbReference type="Proteomes" id="UP000326921">
    <property type="component" value="Chromosome"/>
</dbReference>
<dbReference type="CDD" id="cd06267">
    <property type="entry name" value="PBP1_LacI_sugar_binding-like"/>
    <property type="match status" value="1"/>
</dbReference>
<evidence type="ECO:0000256" key="1">
    <source>
        <dbReference type="ARBA" id="ARBA00023015"/>
    </source>
</evidence>
<dbReference type="Pfam" id="PF00356">
    <property type="entry name" value="LacI"/>
    <property type="match status" value="1"/>
</dbReference>
<keyword evidence="7" id="KW-1185">Reference proteome</keyword>
<dbReference type="InterPro" id="IPR010982">
    <property type="entry name" value="Lambda_DNA-bd_dom_sf"/>
</dbReference>
<dbReference type="Pfam" id="PF00532">
    <property type="entry name" value="Peripla_BP_1"/>
    <property type="match status" value="1"/>
</dbReference>
<dbReference type="EMBL" id="CP045652">
    <property type="protein sequence ID" value="QGA27779.1"/>
    <property type="molecule type" value="Genomic_DNA"/>
</dbReference>
<proteinExistence type="predicted"/>
<dbReference type="InterPro" id="IPR000843">
    <property type="entry name" value="HTH_LacI"/>
</dbReference>
<dbReference type="Gene3D" id="3.40.50.2300">
    <property type="match status" value="2"/>
</dbReference>
<gene>
    <name evidence="6" type="ORF">GFH32_16265</name>
</gene>
<keyword evidence="1" id="KW-0805">Transcription regulation</keyword>
<sequence>MSNITLKELAMKLGISVSTVSKALNDSFEISDETKQRVRDMADEYNYRPNILAKSLKTGRSNTIAVIIPYLANPFQSQILEGAQQAANERNYKLVFMQSRENAELEADSLRTLHQQNIDGVIITPSADSNLKYLKQFHQLCPLVLVDRIDFDLPTFKIGVNNEKGAFDATQHLIDMGRTDILVLCGKNIGVSQKRIAGYKKALLANYITAKEENIIQVDYGQSREDLIKNLTNLLANKLKEHDNPIGLLGTTDTLTVNALGILSKLEISVPAQVAVIGFANTEIAESLNPSLSTIIQPAFEIGYKGVEKLIQMVESKNRFQIDFDTTILDTTIIQRRSSKA</sequence>
<dbReference type="AlphaFoldDB" id="A0A5Q0QEU2"/>
<evidence type="ECO:0000259" key="4">
    <source>
        <dbReference type="PROSITE" id="PS50932"/>
    </source>
</evidence>
<dbReference type="InterPro" id="IPR001387">
    <property type="entry name" value="Cro/C1-type_HTH"/>
</dbReference>
<dbReference type="InterPro" id="IPR001761">
    <property type="entry name" value="Peripla_BP/Lac1_sug-bd_dom"/>
</dbReference>
<reference evidence="6 7" key="1">
    <citation type="submission" date="2019-10" db="EMBL/GenBank/DDBJ databases">
        <authorList>
            <person name="Dong K."/>
        </authorList>
    </citation>
    <scope>NUCLEOTIDE SEQUENCE [LARGE SCALE GENOMIC DNA]</scope>
    <source>
        <strain evidence="7">dk4302</strain>
    </source>
</reference>
<evidence type="ECO:0000256" key="2">
    <source>
        <dbReference type="ARBA" id="ARBA00023125"/>
    </source>
</evidence>
<keyword evidence="2" id="KW-0238">DNA-binding</keyword>
<dbReference type="SUPFAM" id="SSF53822">
    <property type="entry name" value="Periplasmic binding protein-like I"/>
    <property type="match status" value="1"/>
</dbReference>
<protein>
    <submittedName>
        <fullName evidence="6">Substrate-binding domain-containing protein</fullName>
    </submittedName>
</protein>
<dbReference type="PANTHER" id="PTHR30146:SF109">
    <property type="entry name" value="HTH-TYPE TRANSCRIPTIONAL REGULATOR GALS"/>
    <property type="match status" value="1"/>
</dbReference>
<feature type="domain" description="HTH lacI-type" evidence="4">
    <location>
        <begin position="4"/>
        <end position="58"/>
    </location>
</feature>
<dbReference type="GO" id="GO:0003700">
    <property type="term" value="F:DNA-binding transcription factor activity"/>
    <property type="evidence" value="ECO:0007669"/>
    <property type="project" value="TreeGrafter"/>
</dbReference>
<dbReference type="GO" id="GO:0000976">
    <property type="term" value="F:transcription cis-regulatory region binding"/>
    <property type="evidence" value="ECO:0007669"/>
    <property type="project" value="TreeGrafter"/>
</dbReference>